<evidence type="ECO:0000313" key="2">
    <source>
        <dbReference type="Proteomes" id="UP000266441"/>
    </source>
</evidence>
<organism evidence="1 2">
    <name type="scientific">Mariniphaga sediminis</name>
    <dbReference type="NCBI Taxonomy" id="1628158"/>
    <lineage>
        <taxon>Bacteria</taxon>
        <taxon>Pseudomonadati</taxon>
        <taxon>Bacteroidota</taxon>
        <taxon>Bacteroidia</taxon>
        <taxon>Marinilabiliales</taxon>
        <taxon>Prolixibacteraceae</taxon>
        <taxon>Mariniphaga</taxon>
    </lineage>
</organism>
<accession>A0A399CV03</accession>
<dbReference type="EMBL" id="QWET01000018">
    <property type="protein sequence ID" value="RIH63645.1"/>
    <property type="molecule type" value="Genomic_DNA"/>
</dbReference>
<dbReference type="Proteomes" id="UP000266441">
    <property type="component" value="Unassembled WGS sequence"/>
</dbReference>
<name>A0A399CV03_9BACT</name>
<proteinExistence type="predicted"/>
<comment type="caution">
    <text evidence="1">The sequence shown here is derived from an EMBL/GenBank/DDBJ whole genome shotgun (WGS) entry which is preliminary data.</text>
</comment>
<sequence length="60" mass="7145">MGNEPVCRQKIHKRKRYALNRGKPTSYPIFLFETKANMKECSLQKQFSWVKQALLCQEKN</sequence>
<gene>
    <name evidence="1" type="ORF">D1164_18865</name>
</gene>
<protein>
    <submittedName>
        <fullName evidence="1">Uncharacterized protein</fullName>
    </submittedName>
</protein>
<dbReference type="AlphaFoldDB" id="A0A399CV03"/>
<keyword evidence="2" id="KW-1185">Reference proteome</keyword>
<reference evidence="1 2" key="1">
    <citation type="journal article" date="2015" name="Int. J. Syst. Evol. Microbiol.">
        <title>Mariniphaga sediminis sp. nov., isolated from coastal sediment.</title>
        <authorList>
            <person name="Wang F.Q."/>
            <person name="Shen Q.Y."/>
            <person name="Chen G.J."/>
            <person name="Du Z.J."/>
        </authorList>
    </citation>
    <scope>NUCLEOTIDE SEQUENCE [LARGE SCALE GENOMIC DNA]</scope>
    <source>
        <strain evidence="1 2">SY21</strain>
    </source>
</reference>
<evidence type="ECO:0000313" key="1">
    <source>
        <dbReference type="EMBL" id="RIH63645.1"/>
    </source>
</evidence>